<comment type="caution">
    <text evidence="3">The sequence shown here is derived from an EMBL/GenBank/DDBJ whole genome shotgun (WGS) entry which is preliminary data.</text>
</comment>
<reference evidence="3 4" key="1">
    <citation type="journal article" date="2016" name="Nat. Commun.">
        <title>Thousands of microbial genomes shed light on interconnected biogeochemical processes in an aquifer system.</title>
        <authorList>
            <person name="Anantharaman K."/>
            <person name="Brown C.T."/>
            <person name="Hug L.A."/>
            <person name="Sharon I."/>
            <person name="Castelle C.J."/>
            <person name="Probst A.J."/>
            <person name="Thomas B.C."/>
            <person name="Singh A."/>
            <person name="Wilkins M.J."/>
            <person name="Karaoz U."/>
            <person name="Brodie E.L."/>
            <person name="Williams K.H."/>
            <person name="Hubbard S.S."/>
            <person name="Banfield J.F."/>
        </authorList>
    </citation>
    <scope>NUCLEOTIDE SEQUENCE [LARGE SCALE GENOMIC DNA]</scope>
</reference>
<proteinExistence type="predicted"/>
<dbReference type="EMBL" id="MGGR01000026">
    <property type="protein sequence ID" value="OGM32986.1"/>
    <property type="molecule type" value="Genomic_DNA"/>
</dbReference>
<dbReference type="Pfam" id="PF17936">
    <property type="entry name" value="Big_6"/>
    <property type="match status" value="1"/>
</dbReference>
<dbReference type="NCBIfam" id="NF033510">
    <property type="entry name" value="Ca_tandemer"/>
    <property type="match status" value="2"/>
</dbReference>
<keyword evidence="1" id="KW-1133">Transmembrane helix</keyword>
<evidence type="ECO:0000259" key="2">
    <source>
        <dbReference type="Pfam" id="PF17936"/>
    </source>
</evidence>
<keyword evidence="1" id="KW-0812">Transmembrane</keyword>
<dbReference type="Gene3D" id="2.60.40.10">
    <property type="entry name" value="Immunoglobulins"/>
    <property type="match status" value="2"/>
</dbReference>
<sequence length="238" mass="26724">MPYQYSRRIRTEEKKNIRKARLFIFLTILLLALFFVFGIPSIAKFAAFLTEIRRTNTKIEVSDNTPPPPPRFEPLPEFTKEDKVEISGQTEAGAIVKLFVNNKEAEVIANNQGHFNYTFTLNDRENTLQAKSVDQAGNESSDSDKITVFLDKDAPTLTINKPEDGSQFYGANEHQIVIEGASEEDAAVNINSRMVVVENDGSFSLYTTLSEGENSFSIKTRDKAGNETEKTLKVTFNP</sequence>
<accession>A0A1F7Z043</accession>
<dbReference type="Proteomes" id="UP000177169">
    <property type="component" value="Unassembled WGS sequence"/>
</dbReference>
<dbReference type="AlphaFoldDB" id="A0A1F7Z043"/>
<dbReference type="STRING" id="1802505.A3D01_05680"/>
<organism evidence="3 4">
    <name type="scientific">Candidatus Woesebacteria bacterium RIFCSPHIGHO2_02_FULL_39_13</name>
    <dbReference type="NCBI Taxonomy" id="1802505"/>
    <lineage>
        <taxon>Bacteria</taxon>
        <taxon>Candidatus Woeseibacteriota</taxon>
    </lineage>
</organism>
<feature type="domain" description="Bacterial Ig" evidence="2">
    <location>
        <begin position="80"/>
        <end position="143"/>
    </location>
</feature>
<gene>
    <name evidence="3" type="ORF">A3D01_05680</name>
</gene>
<dbReference type="InterPro" id="IPR013783">
    <property type="entry name" value="Ig-like_fold"/>
</dbReference>
<dbReference type="InterPro" id="IPR041498">
    <property type="entry name" value="Big_6"/>
</dbReference>
<keyword evidence="1" id="KW-0472">Membrane</keyword>
<protein>
    <recommendedName>
        <fullName evidence="2">Bacterial Ig domain-containing protein</fullName>
    </recommendedName>
</protein>
<evidence type="ECO:0000256" key="1">
    <source>
        <dbReference type="SAM" id="Phobius"/>
    </source>
</evidence>
<name>A0A1F7Z043_9BACT</name>
<evidence type="ECO:0000313" key="3">
    <source>
        <dbReference type="EMBL" id="OGM32986.1"/>
    </source>
</evidence>
<evidence type="ECO:0000313" key="4">
    <source>
        <dbReference type="Proteomes" id="UP000177169"/>
    </source>
</evidence>
<feature type="transmembrane region" description="Helical" evidence="1">
    <location>
        <begin position="21"/>
        <end position="43"/>
    </location>
</feature>
<dbReference type="Pfam" id="PF09136">
    <property type="entry name" value="Glucodextran_B"/>
    <property type="match status" value="1"/>
</dbReference>